<dbReference type="Proteomes" id="UP000218165">
    <property type="component" value="Chromosome"/>
</dbReference>
<evidence type="ECO:0000256" key="1">
    <source>
        <dbReference type="SAM" id="MobiDB-lite"/>
    </source>
</evidence>
<gene>
    <name evidence="3" type="ORF">CFK38_04555</name>
</gene>
<dbReference type="Gene3D" id="1.10.260.40">
    <property type="entry name" value="lambda repressor-like DNA-binding domains"/>
    <property type="match status" value="1"/>
</dbReference>
<dbReference type="GO" id="GO:0003677">
    <property type="term" value="F:DNA binding"/>
    <property type="evidence" value="ECO:0007669"/>
    <property type="project" value="InterPro"/>
</dbReference>
<dbReference type="SMART" id="SM00530">
    <property type="entry name" value="HTH_XRE"/>
    <property type="match status" value="1"/>
</dbReference>
<name>A0A291GLG2_9MICO</name>
<dbReference type="InterPro" id="IPR001387">
    <property type="entry name" value="Cro/C1-type_HTH"/>
</dbReference>
<evidence type="ECO:0000313" key="4">
    <source>
        <dbReference type="Proteomes" id="UP000218165"/>
    </source>
</evidence>
<dbReference type="EMBL" id="CP023563">
    <property type="protein sequence ID" value="ATG50876.1"/>
    <property type="molecule type" value="Genomic_DNA"/>
</dbReference>
<reference evidence="4" key="1">
    <citation type="submission" date="2017-09" db="EMBL/GenBank/DDBJ databases">
        <title>Brachybacterium sp. VM2412.</title>
        <authorList>
            <person name="Tak E.J."/>
            <person name="Bae J.-W."/>
        </authorList>
    </citation>
    <scope>NUCLEOTIDE SEQUENCE [LARGE SCALE GENOMIC DNA]</scope>
    <source>
        <strain evidence="4">VM2412</strain>
    </source>
</reference>
<evidence type="ECO:0000259" key="2">
    <source>
        <dbReference type="PROSITE" id="PS50943"/>
    </source>
</evidence>
<sequence length="196" mass="21277">MTSTEPRRSLIEQLRRERRQDAAAARAAVRAVGLMNEAHAMSELSTRRDLAEAMGVSEGRISQLLNGDGNVRVSTLARLLKASGFDLELALAGVPDAPRKKPRRSRRQTSAGDDPTYLTVRMETAVSEGSEGPGVQRHRTVELSSRDPRHETIESVVEWTGIVAPAGEEGMMAIRYVGEDSAPADSSARTRGDARV</sequence>
<feature type="region of interest" description="Disordered" evidence="1">
    <location>
        <begin position="96"/>
        <end position="115"/>
    </location>
</feature>
<feature type="domain" description="HTH cro/C1-type" evidence="2">
    <location>
        <begin position="46"/>
        <end position="90"/>
    </location>
</feature>
<protein>
    <recommendedName>
        <fullName evidence="2">HTH cro/C1-type domain-containing protein</fullName>
    </recommendedName>
</protein>
<accession>A0A291GLG2</accession>
<dbReference type="InterPro" id="IPR010982">
    <property type="entry name" value="Lambda_DNA-bd_dom_sf"/>
</dbReference>
<dbReference type="AlphaFoldDB" id="A0A291GLG2"/>
<dbReference type="OrthoDB" id="4640255at2"/>
<dbReference type="Pfam" id="PF01381">
    <property type="entry name" value="HTH_3"/>
    <property type="match status" value="1"/>
</dbReference>
<dbReference type="PROSITE" id="PS50943">
    <property type="entry name" value="HTH_CROC1"/>
    <property type="match status" value="1"/>
</dbReference>
<dbReference type="KEGG" id="brz:CFK38_04555"/>
<proteinExistence type="predicted"/>
<keyword evidence="4" id="KW-1185">Reference proteome</keyword>
<dbReference type="RefSeq" id="WP_096802015.1">
    <property type="nucleotide sequence ID" value="NZ_CP023563.1"/>
</dbReference>
<dbReference type="SUPFAM" id="SSF47413">
    <property type="entry name" value="lambda repressor-like DNA-binding domains"/>
    <property type="match status" value="1"/>
</dbReference>
<evidence type="ECO:0000313" key="3">
    <source>
        <dbReference type="EMBL" id="ATG50876.1"/>
    </source>
</evidence>
<dbReference type="CDD" id="cd00093">
    <property type="entry name" value="HTH_XRE"/>
    <property type="match status" value="1"/>
</dbReference>
<organism evidence="3 4">
    <name type="scientific">Brachybacterium vulturis</name>
    <dbReference type="NCBI Taxonomy" id="2017484"/>
    <lineage>
        <taxon>Bacteria</taxon>
        <taxon>Bacillati</taxon>
        <taxon>Actinomycetota</taxon>
        <taxon>Actinomycetes</taxon>
        <taxon>Micrococcales</taxon>
        <taxon>Dermabacteraceae</taxon>
        <taxon>Brachybacterium</taxon>
    </lineage>
</organism>